<dbReference type="Proteomes" id="UP000092573">
    <property type="component" value="Chromosome"/>
</dbReference>
<keyword evidence="4" id="KW-1185">Reference proteome</keyword>
<dbReference type="SUPFAM" id="SSF53756">
    <property type="entry name" value="UDP-Glycosyltransferase/glycogen phosphorylase"/>
    <property type="match status" value="1"/>
</dbReference>
<feature type="compositionally biased region" description="Basic residues" evidence="1">
    <location>
        <begin position="1"/>
        <end position="12"/>
    </location>
</feature>
<name>A0A1B1N736_9BACL</name>
<evidence type="ECO:0000313" key="4">
    <source>
        <dbReference type="Proteomes" id="UP000092573"/>
    </source>
</evidence>
<sequence length="382" mass="43337">MQSSRSRVRKKSSTPVYSSQTVLSARQEGRSAGLRAGFEEGYLRGRMDVIASQPAPVFPLRNIHVMYVSSGKGFPYSPFDEGITETLRSLVASVTPTLPNQPVAQLAAEHRPDLVLVLDGLEMPTDQIDAIRAMGIPTAVWLTDDPYYTDMTFQLTLHYDYVFTLELNCVEHYRQLGCPNVYYLPFGVHPGHFRPLRDRAPEVRNLSFVGSGYWNRVHFFQPIIDKLMARGLRINGIWWDRLVEADSYAGRIEQGTWLGPQETAAVYSSSKISLNLHRSYDDDSVNNNASKIPAVSPNPRTFEIAASGSLQLVDVRDDLARFYTPGVEIETFSSHDELLSKIDFYLTHEAERREIVLRALDRTLREHTYSHRLNELLTHIFG</sequence>
<feature type="domain" description="Spore protein YkvP/CgeB glycosyl transferase-like" evidence="2">
    <location>
        <begin position="218"/>
        <end position="377"/>
    </location>
</feature>
<reference evidence="3 4" key="1">
    <citation type="submission" date="2016-01" db="EMBL/GenBank/DDBJ databases">
        <title>Complete Genome Sequence of Paenibacillus yonginensis DCY84, a novel Plant Growth-Promoting Bacteria with Elicitation of Induced Systemic Resistance.</title>
        <authorList>
            <person name="Kim Y.J."/>
            <person name="Yang D.C."/>
            <person name="Sukweenadhi J."/>
        </authorList>
    </citation>
    <scope>NUCLEOTIDE SEQUENCE [LARGE SCALE GENOMIC DNA]</scope>
    <source>
        <strain evidence="3 4">DCY84</strain>
    </source>
</reference>
<dbReference type="Pfam" id="PF13524">
    <property type="entry name" value="Glyco_trans_1_2"/>
    <property type="match status" value="1"/>
</dbReference>
<protein>
    <submittedName>
        <fullName evidence="3">Spore maturation protein cgeB</fullName>
    </submittedName>
</protein>
<accession>A0A1B1N736</accession>
<evidence type="ECO:0000256" key="1">
    <source>
        <dbReference type="SAM" id="MobiDB-lite"/>
    </source>
</evidence>
<dbReference type="AlphaFoldDB" id="A0A1B1N736"/>
<feature type="region of interest" description="Disordered" evidence="1">
    <location>
        <begin position="1"/>
        <end position="30"/>
    </location>
</feature>
<evidence type="ECO:0000259" key="2">
    <source>
        <dbReference type="Pfam" id="PF13524"/>
    </source>
</evidence>
<organism evidence="3 4">
    <name type="scientific">Paenibacillus yonginensis</name>
    <dbReference type="NCBI Taxonomy" id="1462996"/>
    <lineage>
        <taxon>Bacteria</taxon>
        <taxon>Bacillati</taxon>
        <taxon>Bacillota</taxon>
        <taxon>Bacilli</taxon>
        <taxon>Bacillales</taxon>
        <taxon>Paenibacillaceae</taxon>
        <taxon>Paenibacillus</taxon>
    </lineage>
</organism>
<evidence type="ECO:0000313" key="3">
    <source>
        <dbReference type="EMBL" id="ANS77249.1"/>
    </source>
</evidence>
<dbReference type="KEGG" id="pyg:AWM70_14035"/>
<dbReference type="STRING" id="1462996.AWM70_14035"/>
<dbReference type="EMBL" id="CP014167">
    <property type="protein sequence ID" value="ANS77249.1"/>
    <property type="molecule type" value="Genomic_DNA"/>
</dbReference>
<gene>
    <name evidence="3" type="ORF">AWM70_14035</name>
</gene>
<proteinExistence type="predicted"/>
<dbReference type="InterPro" id="IPR055259">
    <property type="entry name" value="YkvP/CgeB_Glyco_trans-like"/>
</dbReference>
<feature type="compositionally biased region" description="Polar residues" evidence="1">
    <location>
        <begin position="14"/>
        <end position="24"/>
    </location>
</feature>